<evidence type="ECO:0000256" key="3">
    <source>
        <dbReference type="ARBA" id="ARBA00023082"/>
    </source>
</evidence>
<evidence type="ECO:0000256" key="5">
    <source>
        <dbReference type="SAM" id="MobiDB-lite"/>
    </source>
</evidence>
<proteinExistence type="inferred from homology"/>
<dbReference type="Pfam" id="PF08281">
    <property type="entry name" value="Sigma70_r4_2"/>
    <property type="match status" value="1"/>
</dbReference>
<dbReference type="GO" id="GO:0016987">
    <property type="term" value="F:sigma factor activity"/>
    <property type="evidence" value="ECO:0007669"/>
    <property type="project" value="UniProtKB-KW"/>
</dbReference>
<evidence type="ECO:0000259" key="6">
    <source>
        <dbReference type="Pfam" id="PF04542"/>
    </source>
</evidence>
<evidence type="ECO:0000259" key="7">
    <source>
        <dbReference type="Pfam" id="PF08281"/>
    </source>
</evidence>
<evidence type="ECO:0000256" key="4">
    <source>
        <dbReference type="ARBA" id="ARBA00023163"/>
    </source>
</evidence>
<dbReference type="InterPro" id="IPR036388">
    <property type="entry name" value="WH-like_DNA-bd_sf"/>
</dbReference>
<gene>
    <name evidence="8" type="ORF">HGB48_02650</name>
</gene>
<feature type="region of interest" description="Disordered" evidence="5">
    <location>
        <begin position="1"/>
        <end position="21"/>
    </location>
</feature>
<evidence type="ECO:0000256" key="2">
    <source>
        <dbReference type="ARBA" id="ARBA00023015"/>
    </source>
</evidence>
<reference evidence="8 9" key="1">
    <citation type="submission" date="2020-04" db="EMBL/GenBank/DDBJ databases">
        <title>MicrobeNet Type strains.</title>
        <authorList>
            <person name="Nicholson A.C."/>
        </authorList>
    </citation>
    <scope>NUCLEOTIDE SEQUENCE [LARGE SCALE GENOMIC DNA]</scope>
    <source>
        <strain evidence="8 9">ATCC BAA-277</strain>
    </source>
</reference>
<sequence>MVPDAASGLVTASEKSRGRRPAGPWNGHCFPYLPVSRVADHAGRRVRPEENCMSSLTLDAGVIPFPRRSRSRAARPGEPGADRAEVLKALVLRARDGDADAFGSLYDHYVDLVYRYIYYRVGTHSLSEDLTSETFLRALRRIRDFHWQGKDFGAWLVTIARNLVADHFKSGRYRLEVCTAELIEPDRHHEGPERAVIDALTNRTLLLAVRRLGSEQQECIVLRFLHGLSVAETALVMDRKPGAIKALQYRAVRSLGRMLPDDLRH</sequence>
<keyword evidence="3" id="KW-0731">Sigma factor</keyword>
<keyword evidence="4" id="KW-0804">Transcription</keyword>
<dbReference type="InterPro" id="IPR039425">
    <property type="entry name" value="RNA_pol_sigma-70-like"/>
</dbReference>
<dbReference type="NCBIfam" id="TIGR02937">
    <property type="entry name" value="sigma70-ECF"/>
    <property type="match status" value="1"/>
</dbReference>
<comment type="caution">
    <text evidence="8">The sequence shown here is derived from an EMBL/GenBank/DDBJ whole genome shotgun (WGS) entry which is preliminary data.</text>
</comment>
<dbReference type="InterPro" id="IPR014284">
    <property type="entry name" value="RNA_pol_sigma-70_dom"/>
</dbReference>
<dbReference type="InterPro" id="IPR013325">
    <property type="entry name" value="RNA_pol_sigma_r2"/>
</dbReference>
<dbReference type="AlphaFoldDB" id="A0A846YR99"/>
<accession>A0A846YR99</accession>
<dbReference type="Gene3D" id="1.10.10.10">
    <property type="entry name" value="Winged helix-like DNA-binding domain superfamily/Winged helix DNA-binding domain"/>
    <property type="match status" value="1"/>
</dbReference>
<dbReference type="GO" id="GO:0003677">
    <property type="term" value="F:DNA binding"/>
    <property type="evidence" value="ECO:0007669"/>
    <property type="project" value="InterPro"/>
</dbReference>
<dbReference type="InterPro" id="IPR013324">
    <property type="entry name" value="RNA_pol_sigma_r3/r4-like"/>
</dbReference>
<feature type="domain" description="RNA polymerase sigma-70 region 2" evidence="6">
    <location>
        <begin position="105"/>
        <end position="170"/>
    </location>
</feature>
<dbReference type="SUPFAM" id="SSF88946">
    <property type="entry name" value="Sigma2 domain of RNA polymerase sigma factors"/>
    <property type="match status" value="1"/>
</dbReference>
<dbReference type="InterPro" id="IPR013249">
    <property type="entry name" value="RNA_pol_sigma70_r4_t2"/>
</dbReference>
<evidence type="ECO:0000313" key="8">
    <source>
        <dbReference type="EMBL" id="NKZ02661.1"/>
    </source>
</evidence>
<name>A0A846YR99_9ACTN</name>
<dbReference type="InterPro" id="IPR007627">
    <property type="entry name" value="RNA_pol_sigma70_r2"/>
</dbReference>
<dbReference type="Proteomes" id="UP000579250">
    <property type="component" value="Unassembled WGS sequence"/>
</dbReference>
<evidence type="ECO:0000313" key="9">
    <source>
        <dbReference type="Proteomes" id="UP000579250"/>
    </source>
</evidence>
<dbReference type="Pfam" id="PF04542">
    <property type="entry name" value="Sigma70_r2"/>
    <property type="match status" value="1"/>
</dbReference>
<dbReference type="EMBL" id="JAAXPI010000002">
    <property type="protein sequence ID" value="NKZ02661.1"/>
    <property type="molecule type" value="Genomic_DNA"/>
</dbReference>
<protein>
    <submittedName>
        <fullName evidence="8">Sigma-70 family RNA polymerase sigma factor</fullName>
    </submittedName>
</protein>
<dbReference type="GO" id="GO:0006352">
    <property type="term" value="P:DNA-templated transcription initiation"/>
    <property type="evidence" value="ECO:0007669"/>
    <property type="project" value="InterPro"/>
</dbReference>
<feature type="domain" description="RNA polymerase sigma factor 70 region 4 type 2" evidence="7">
    <location>
        <begin position="205"/>
        <end position="255"/>
    </location>
</feature>
<comment type="similarity">
    <text evidence="1">Belongs to the sigma-70 factor family. ECF subfamily.</text>
</comment>
<keyword evidence="2" id="KW-0805">Transcription regulation</keyword>
<keyword evidence="9" id="KW-1185">Reference proteome</keyword>
<dbReference type="PANTHER" id="PTHR43133">
    <property type="entry name" value="RNA POLYMERASE ECF-TYPE SIGMA FACTO"/>
    <property type="match status" value="1"/>
</dbReference>
<evidence type="ECO:0000256" key="1">
    <source>
        <dbReference type="ARBA" id="ARBA00010641"/>
    </source>
</evidence>
<dbReference type="SUPFAM" id="SSF88659">
    <property type="entry name" value="Sigma3 and sigma4 domains of RNA polymerase sigma factors"/>
    <property type="match status" value="1"/>
</dbReference>
<dbReference type="Gene3D" id="1.10.1740.10">
    <property type="match status" value="1"/>
</dbReference>
<organism evidence="8 9">
    <name type="scientific">Actinomadura latina</name>
    <dbReference type="NCBI Taxonomy" id="163603"/>
    <lineage>
        <taxon>Bacteria</taxon>
        <taxon>Bacillati</taxon>
        <taxon>Actinomycetota</taxon>
        <taxon>Actinomycetes</taxon>
        <taxon>Streptosporangiales</taxon>
        <taxon>Thermomonosporaceae</taxon>
        <taxon>Actinomadura</taxon>
    </lineage>
</organism>
<dbReference type="PANTHER" id="PTHR43133:SF57">
    <property type="entry name" value="RNA POLYMERASE SIGMA-70 FACTOR"/>
    <property type="match status" value="1"/>
</dbReference>